<reference evidence="1" key="1">
    <citation type="submission" date="2018-05" db="EMBL/GenBank/DDBJ databases">
        <authorList>
            <person name="Lanie J.A."/>
            <person name="Ng W.-L."/>
            <person name="Kazmierczak K.M."/>
            <person name="Andrzejewski T.M."/>
            <person name="Davidsen T.M."/>
            <person name="Wayne K.J."/>
            <person name="Tettelin H."/>
            <person name="Glass J.I."/>
            <person name="Rusch D."/>
            <person name="Podicherti R."/>
            <person name="Tsui H.-C.T."/>
            <person name="Winkler M.E."/>
        </authorList>
    </citation>
    <scope>NUCLEOTIDE SEQUENCE</scope>
</reference>
<accession>A0A382Y6K5</accession>
<protein>
    <submittedName>
        <fullName evidence="1">Uncharacterized protein</fullName>
    </submittedName>
</protein>
<dbReference type="AlphaFoldDB" id="A0A382Y6K5"/>
<feature type="non-terminal residue" evidence="1">
    <location>
        <position position="1"/>
    </location>
</feature>
<evidence type="ECO:0000313" key="1">
    <source>
        <dbReference type="EMBL" id="SVD78962.1"/>
    </source>
</evidence>
<name>A0A382Y6K5_9ZZZZ</name>
<organism evidence="1">
    <name type="scientific">marine metagenome</name>
    <dbReference type="NCBI Taxonomy" id="408172"/>
    <lineage>
        <taxon>unclassified sequences</taxon>
        <taxon>metagenomes</taxon>
        <taxon>ecological metagenomes</taxon>
    </lineage>
</organism>
<gene>
    <name evidence="1" type="ORF">METZ01_LOCUS431816</name>
</gene>
<proteinExistence type="predicted"/>
<dbReference type="EMBL" id="UINC01173393">
    <property type="protein sequence ID" value="SVD78962.1"/>
    <property type="molecule type" value="Genomic_DNA"/>
</dbReference>
<sequence>PELFGRLVQTLDWPAACSDALEMARAELAGRASVSEAPLEGAESLRREIDRRAGRRMARHETDLPVDSDIDLTELAKSVPERLDQDIRVLGCGAIILANPGMIQ</sequence>